<accession>A0ABQ7VXB3</accession>
<dbReference type="Proteomes" id="UP000826656">
    <property type="component" value="Unassembled WGS sequence"/>
</dbReference>
<evidence type="ECO:0000313" key="2">
    <source>
        <dbReference type="Proteomes" id="UP000826656"/>
    </source>
</evidence>
<dbReference type="EMBL" id="JAIVGD010000005">
    <property type="protein sequence ID" value="KAH0773136.1"/>
    <property type="molecule type" value="Genomic_DNA"/>
</dbReference>
<evidence type="ECO:0000313" key="1">
    <source>
        <dbReference type="EMBL" id="KAH0773136.1"/>
    </source>
</evidence>
<reference evidence="1 2" key="1">
    <citation type="journal article" date="2021" name="bioRxiv">
        <title>Chromosome-scale and haplotype-resolved genome assembly of a tetraploid potato cultivar.</title>
        <authorList>
            <person name="Sun H."/>
            <person name="Jiao W.-B."/>
            <person name="Krause K."/>
            <person name="Campoy J.A."/>
            <person name="Goel M."/>
            <person name="Folz-Donahue K."/>
            <person name="Kukat C."/>
            <person name="Huettel B."/>
            <person name="Schneeberger K."/>
        </authorList>
    </citation>
    <scope>NUCLEOTIDE SEQUENCE [LARGE SCALE GENOMIC DNA]</scope>
    <source>
        <strain evidence="1">SolTubOtavaFocal</strain>
        <tissue evidence="1">Leaves</tissue>
    </source>
</reference>
<sequence>MDLDLATFIFCPDSSQKADIHSYMGDRLPSEDVALMINVVRQELHAKDKDIRGHGISLPYSPRRGEAVSLGSIYEDSNIRSGDATHNEFGNFRRELKVEKSSINERPFKTIKRFLEINFEHNDGIIASSSPLLKASLAGTDKIIEVGLKAVRNDFIDAFDDRITHYFPLGLKKMWVYAIRPWSFERFEGEKSLSYFIVLQGTIHIGEVRERMVRSKTIREVVEGVINNSRGVRNPVIIVIFEESNSVSSSSSVYNR</sequence>
<keyword evidence="2" id="KW-1185">Reference proteome</keyword>
<name>A0ABQ7VXB3_SOLTU</name>
<protein>
    <submittedName>
        <fullName evidence="1">Uncharacterized protein</fullName>
    </submittedName>
</protein>
<comment type="caution">
    <text evidence="1">The sequence shown here is derived from an EMBL/GenBank/DDBJ whole genome shotgun (WGS) entry which is preliminary data.</text>
</comment>
<gene>
    <name evidence="1" type="ORF">KY290_010273</name>
</gene>
<organism evidence="1 2">
    <name type="scientific">Solanum tuberosum</name>
    <name type="common">Potato</name>
    <dbReference type="NCBI Taxonomy" id="4113"/>
    <lineage>
        <taxon>Eukaryota</taxon>
        <taxon>Viridiplantae</taxon>
        <taxon>Streptophyta</taxon>
        <taxon>Embryophyta</taxon>
        <taxon>Tracheophyta</taxon>
        <taxon>Spermatophyta</taxon>
        <taxon>Magnoliopsida</taxon>
        <taxon>eudicotyledons</taxon>
        <taxon>Gunneridae</taxon>
        <taxon>Pentapetalae</taxon>
        <taxon>asterids</taxon>
        <taxon>lamiids</taxon>
        <taxon>Solanales</taxon>
        <taxon>Solanaceae</taxon>
        <taxon>Solanoideae</taxon>
        <taxon>Solaneae</taxon>
        <taxon>Solanum</taxon>
    </lineage>
</organism>
<proteinExistence type="predicted"/>